<evidence type="ECO:0000313" key="2">
    <source>
        <dbReference type="Proteomes" id="UP000326759"/>
    </source>
</evidence>
<reference evidence="1 2" key="1">
    <citation type="journal article" date="2019" name="PLoS Biol.">
        <title>Sex chromosomes control vertical transmission of feminizing Wolbachia symbionts in an isopod.</title>
        <authorList>
            <person name="Becking T."/>
            <person name="Chebbi M.A."/>
            <person name="Giraud I."/>
            <person name="Moumen B."/>
            <person name="Laverre T."/>
            <person name="Caubet Y."/>
            <person name="Peccoud J."/>
            <person name="Gilbert C."/>
            <person name="Cordaux R."/>
        </authorList>
    </citation>
    <scope>NUCLEOTIDE SEQUENCE [LARGE SCALE GENOMIC DNA]</scope>
    <source>
        <strain evidence="1">ANa2</strain>
        <tissue evidence="1">Whole body excluding digestive tract and cuticle</tissue>
    </source>
</reference>
<dbReference type="AlphaFoldDB" id="A0A5N5TF77"/>
<sequence>MKIKLLYQQQVNAENLRKQEESLKKTRGTKERYEDQLLYQQQVNRKNLRKREESLKKTRGTKGRKLKIDDFEYTKACWEVAKIKGLSGRELTNLTLDQQMTTCAFVEGVLTKERMLIRDNIVMKNYRRPVLVKL</sequence>
<evidence type="ECO:0000313" key="1">
    <source>
        <dbReference type="EMBL" id="KAB7504887.1"/>
    </source>
</evidence>
<gene>
    <name evidence="1" type="ORF">Anas_07362</name>
</gene>
<dbReference type="Proteomes" id="UP000326759">
    <property type="component" value="Unassembled WGS sequence"/>
</dbReference>
<proteinExistence type="predicted"/>
<dbReference type="EMBL" id="SEYY01002155">
    <property type="protein sequence ID" value="KAB7504887.1"/>
    <property type="molecule type" value="Genomic_DNA"/>
</dbReference>
<protein>
    <submittedName>
        <fullName evidence="1">Uncharacterized protein</fullName>
    </submittedName>
</protein>
<organism evidence="1 2">
    <name type="scientific">Armadillidium nasatum</name>
    <dbReference type="NCBI Taxonomy" id="96803"/>
    <lineage>
        <taxon>Eukaryota</taxon>
        <taxon>Metazoa</taxon>
        <taxon>Ecdysozoa</taxon>
        <taxon>Arthropoda</taxon>
        <taxon>Crustacea</taxon>
        <taxon>Multicrustacea</taxon>
        <taxon>Malacostraca</taxon>
        <taxon>Eumalacostraca</taxon>
        <taxon>Peracarida</taxon>
        <taxon>Isopoda</taxon>
        <taxon>Oniscidea</taxon>
        <taxon>Crinocheta</taxon>
        <taxon>Armadillidiidae</taxon>
        <taxon>Armadillidium</taxon>
    </lineage>
</organism>
<keyword evidence="2" id="KW-1185">Reference proteome</keyword>
<name>A0A5N5TF77_9CRUS</name>
<accession>A0A5N5TF77</accession>
<comment type="caution">
    <text evidence="1">The sequence shown here is derived from an EMBL/GenBank/DDBJ whole genome shotgun (WGS) entry which is preliminary data.</text>
</comment>